<feature type="binding site" evidence="7">
    <location>
        <position position="371"/>
    </location>
    <ligand>
        <name>Mg(2+)</name>
        <dbReference type="ChEBI" id="CHEBI:18420"/>
    </ligand>
</feature>
<feature type="binding site" evidence="7">
    <location>
        <position position="274"/>
    </location>
    <ligand>
        <name>UDP-N-acetyl-alpha-D-glucosamine</name>
        <dbReference type="ChEBI" id="CHEBI:57705"/>
    </ligand>
</feature>
<feature type="binding site" evidence="7">
    <location>
        <position position="344"/>
    </location>
    <ligand>
        <name>Mg(2+)</name>
        <dbReference type="ChEBI" id="CHEBI:18420"/>
    </ligand>
</feature>
<organism evidence="10 11">
    <name type="scientific">Pseudonocardia humida</name>
    <dbReference type="NCBI Taxonomy" id="2800819"/>
    <lineage>
        <taxon>Bacteria</taxon>
        <taxon>Bacillati</taxon>
        <taxon>Actinomycetota</taxon>
        <taxon>Actinomycetes</taxon>
        <taxon>Pseudonocardiales</taxon>
        <taxon>Pseudonocardiaceae</taxon>
        <taxon>Pseudonocardia</taxon>
    </lineage>
</organism>
<evidence type="ECO:0000256" key="1">
    <source>
        <dbReference type="ARBA" id="ARBA00008449"/>
    </source>
</evidence>
<dbReference type="PANTHER" id="PTHR45947">
    <property type="entry name" value="SULFOQUINOVOSYL TRANSFERASE SQD2"/>
    <property type="match status" value="1"/>
</dbReference>
<evidence type="ECO:0000256" key="2">
    <source>
        <dbReference type="ARBA" id="ARBA00022676"/>
    </source>
</evidence>
<feature type="binding site" evidence="7">
    <location>
        <begin position="55"/>
        <end position="56"/>
    </location>
    <ligand>
        <name>UDP-N-acetyl-alpha-D-glucosamine</name>
        <dbReference type="ChEBI" id="CHEBI:57705"/>
    </ligand>
</feature>
<name>A0ABT1A1K3_9PSEU</name>
<dbReference type="Gene3D" id="3.40.50.2000">
    <property type="entry name" value="Glycogen Phosphorylase B"/>
    <property type="match status" value="2"/>
</dbReference>
<accession>A0ABT1A1K3</accession>
<feature type="binding site" evidence="7">
    <location>
        <position position="49"/>
    </location>
    <ligand>
        <name>1D-myo-inositol 3-phosphate</name>
        <dbReference type="ChEBI" id="CHEBI:58401"/>
    </ligand>
</feature>
<feature type="binding site" evidence="7">
    <location>
        <position position="63"/>
    </location>
    <ligand>
        <name>UDP-N-acetyl-alpha-D-glucosamine</name>
        <dbReference type="ChEBI" id="CHEBI:57705"/>
    </ligand>
</feature>
<proteinExistence type="inferred from homology"/>
<feature type="binding site" evidence="7">
    <location>
        <position position="151"/>
    </location>
    <ligand>
        <name>1D-myo-inositol 3-phosphate</name>
        <dbReference type="ChEBI" id="CHEBI:58401"/>
    </ligand>
</feature>
<feature type="binding site" evidence="7">
    <location>
        <position position="347"/>
    </location>
    <ligand>
        <name>Mg(2+)</name>
        <dbReference type="ChEBI" id="CHEBI:18420"/>
    </ligand>
</feature>
<comment type="similarity">
    <text evidence="1 7">Belongs to the glycosyltransferase group 1 family. MshA subfamily.</text>
</comment>
<dbReference type="Pfam" id="PF13579">
    <property type="entry name" value="Glyco_trans_4_4"/>
    <property type="match status" value="1"/>
</dbReference>
<dbReference type="GO" id="GO:0102710">
    <property type="term" value="F:D-inositol-3-phosphate glycosyltransferase activity"/>
    <property type="evidence" value="ECO:0007669"/>
    <property type="project" value="UniProtKB-EC"/>
</dbReference>
<keyword evidence="3 7" id="KW-0808">Transferase</keyword>
<dbReference type="NCBIfam" id="TIGR03449">
    <property type="entry name" value="mycothiol_MshA"/>
    <property type="match status" value="1"/>
</dbReference>
<feature type="binding site" evidence="7">
    <location>
        <position position="118"/>
    </location>
    <ligand>
        <name>1D-myo-inositol 3-phosphate</name>
        <dbReference type="ChEBI" id="CHEBI:58401"/>
    </ligand>
</feature>
<dbReference type="CDD" id="cd03800">
    <property type="entry name" value="GT4_sucrose_synthase"/>
    <property type="match status" value="1"/>
</dbReference>
<feature type="binding site" evidence="7">
    <location>
        <position position="345"/>
    </location>
    <ligand>
        <name>Mg(2+)</name>
        <dbReference type="ChEBI" id="CHEBI:18420"/>
    </ligand>
</feature>
<comment type="catalytic activity">
    <reaction evidence="6 7">
        <text>1D-myo-inositol 3-phosphate + UDP-N-acetyl-alpha-D-glucosamine = 1D-myo-inositol 2-acetamido-2-deoxy-alpha-D-glucopyranoside 3-phosphate + UDP + H(+)</text>
        <dbReference type="Rhea" id="RHEA:26188"/>
        <dbReference type="ChEBI" id="CHEBI:15378"/>
        <dbReference type="ChEBI" id="CHEBI:57705"/>
        <dbReference type="ChEBI" id="CHEBI:58223"/>
        <dbReference type="ChEBI" id="CHEBI:58401"/>
        <dbReference type="ChEBI" id="CHEBI:58892"/>
        <dbReference type="EC" id="2.4.1.250"/>
    </reaction>
</comment>
<feature type="binding site" evidence="7">
    <location>
        <begin position="60"/>
        <end position="65"/>
    </location>
    <ligand>
        <name>1D-myo-inositol 3-phosphate</name>
        <dbReference type="ChEBI" id="CHEBI:58401"/>
    </ligand>
</feature>
<evidence type="ECO:0000256" key="5">
    <source>
        <dbReference type="ARBA" id="ARBA00022842"/>
    </source>
</evidence>
<keyword evidence="11" id="KW-1185">Reference proteome</keyword>
<dbReference type="EC" id="2.4.1.250" evidence="7"/>
<keyword evidence="2 7" id="KW-0328">Glycosyltransferase</keyword>
<feature type="binding site" evidence="7">
    <location>
        <position position="357"/>
    </location>
    <ligand>
        <name>UDP-N-acetyl-alpha-D-glucosamine</name>
        <dbReference type="ChEBI" id="CHEBI:57705"/>
    </ligand>
</feature>
<evidence type="ECO:0000313" key="11">
    <source>
        <dbReference type="Proteomes" id="UP001165283"/>
    </source>
</evidence>
<protein>
    <recommendedName>
        <fullName evidence="7">D-inositol-3-phosphate glycosyltransferase</fullName>
        <ecNumber evidence="7">2.4.1.250</ecNumber>
    </recommendedName>
    <alternativeName>
        <fullName evidence="7">N-acetylglucosamine-inositol-phosphate N-acetylglucosaminyltransferase</fullName>
        <shortName evidence="7">GlcNAc-Ins-P N-acetylglucosaminyltransferase</shortName>
    </alternativeName>
</protein>
<reference evidence="10" key="1">
    <citation type="submission" date="2021-04" db="EMBL/GenBank/DDBJ databases">
        <title>Pseudonocardia sp. nov., isolated from sandy soil of mangrove forest.</title>
        <authorList>
            <person name="Zan Z."/>
            <person name="Huang R."/>
            <person name="Liu W."/>
        </authorList>
    </citation>
    <scope>NUCLEOTIDE SEQUENCE</scope>
    <source>
        <strain evidence="10">S2-4</strain>
    </source>
</reference>
<dbReference type="EMBL" id="JAGSOV010000037">
    <property type="protein sequence ID" value="MCO1656808.1"/>
    <property type="molecule type" value="Genomic_DNA"/>
</dbReference>
<dbReference type="InterPro" id="IPR028098">
    <property type="entry name" value="Glyco_trans_4-like_N"/>
</dbReference>
<feature type="binding site" evidence="7">
    <location>
        <position position="175"/>
    </location>
    <ligand>
        <name>1D-myo-inositol 3-phosphate</name>
        <dbReference type="ChEBI" id="CHEBI:58401"/>
    </ligand>
</feature>
<evidence type="ECO:0000256" key="7">
    <source>
        <dbReference type="HAMAP-Rule" id="MF_01695"/>
    </source>
</evidence>
<gene>
    <name evidence="7 10" type="primary">mshA</name>
    <name evidence="10" type="ORF">KDL28_17250</name>
</gene>
<evidence type="ECO:0000313" key="10">
    <source>
        <dbReference type="EMBL" id="MCO1656808.1"/>
    </source>
</evidence>
<evidence type="ECO:0000256" key="3">
    <source>
        <dbReference type="ARBA" id="ARBA00022679"/>
    </source>
</evidence>
<feature type="binding site" evidence="7">
    <location>
        <position position="365"/>
    </location>
    <ligand>
        <name>UDP-N-acetyl-alpha-D-glucosamine</name>
        <dbReference type="ChEBI" id="CHEBI:57705"/>
    </ligand>
</feature>
<feature type="binding site" evidence="7">
    <location>
        <position position="335"/>
    </location>
    <ligand>
        <name>UDP-N-acetyl-alpha-D-glucosamine</name>
        <dbReference type="ChEBI" id="CHEBI:57705"/>
    </ligand>
</feature>
<keyword evidence="5 7" id="KW-0460">Magnesium</keyword>
<dbReference type="PANTHER" id="PTHR45947:SF3">
    <property type="entry name" value="SULFOQUINOVOSYL TRANSFERASE SQD2"/>
    <property type="match status" value="1"/>
</dbReference>
<dbReference type="HAMAP" id="MF_01695">
    <property type="entry name" value="MshA"/>
    <property type="match status" value="1"/>
</dbReference>
<feature type="domain" description="Glycosyl transferase family 1" evidence="8">
    <location>
        <begin position="248"/>
        <end position="423"/>
    </location>
</feature>
<evidence type="ECO:0000259" key="9">
    <source>
        <dbReference type="Pfam" id="PF13579"/>
    </source>
</evidence>
<evidence type="ECO:0000259" key="8">
    <source>
        <dbReference type="Pfam" id="PF00534"/>
    </source>
</evidence>
<keyword evidence="4 7" id="KW-0479">Metal-binding</keyword>
<comment type="subunit">
    <text evidence="7">Homodimer.</text>
</comment>
<feature type="binding site" evidence="7">
    <location>
        <position position="269"/>
    </location>
    <ligand>
        <name>UDP-N-acetyl-alpha-D-glucosamine</name>
        <dbReference type="ChEBI" id="CHEBI:57705"/>
    </ligand>
</feature>
<evidence type="ECO:0000256" key="6">
    <source>
        <dbReference type="ARBA" id="ARBA00048131"/>
    </source>
</evidence>
<dbReference type="Pfam" id="PF00534">
    <property type="entry name" value="Glycos_transf_1"/>
    <property type="match status" value="1"/>
</dbReference>
<dbReference type="InterPro" id="IPR050194">
    <property type="entry name" value="Glycosyltransferase_grp1"/>
</dbReference>
<sequence>MRPIPCAPSWACSAAERTRIRSPRRVLHRIVSHVSHWRRPTRVCLLSVHTSPLEQPGTGDAGGMNVYVVQTATRMAQRGVDVEIFTRATSSEHPPVVELAPGVLVRHVAAGPYEGLGKHDLPSQLCAFTAGVLRTEARHEPGYYDVVHSHYWLSGQVGWLARDRWGVPLVHSAHTLARVKNAALAAGDPPEPMVRVIGEDQVVAEADRLIANTDAEVRELVELYGADPARTVTVPPGVDLDRFTPGSRQAARRALGIAPDAVVLAFAGRIQPLKAPDVLLRAAAELLRRDPALRSRLVVLVAGGPSGSGLAAPTALQQLGASLGITDVLRFLPPQTADGLVHVYRAADAVAVPSHNESFGLVALEAQACGTPVVAAAVGGLPVAVADGRSGLLVPGHGSTQWADALAAVALVPARRDELGRAAVGHARGFSWDRTTDALLATYTGAANEFAARQRRILERMTG</sequence>
<feature type="binding site" evidence="7">
    <location>
        <position position="195"/>
    </location>
    <ligand>
        <name>1D-myo-inositol 3-phosphate</name>
        <dbReference type="ChEBI" id="CHEBI:58401"/>
    </ligand>
</feature>
<dbReference type="Proteomes" id="UP001165283">
    <property type="component" value="Unassembled WGS sequence"/>
</dbReference>
<dbReference type="InterPro" id="IPR017814">
    <property type="entry name" value="Mycothiol_biosynthesis_MshA"/>
</dbReference>
<comment type="caution">
    <text evidence="10">The sequence shown here is derived from an EMBL/GenBank/DDBJ whole genome shotgun (WGS) entry which is preliminary data.</text>
</comment>
<dbReference type="InterPro" id="IPR001296">
    <property type="entry name" value="Glyco_trans_1"/>
</dbReference>
<dbReference type="SUPFAM" id="SSF53756">
    <property type="entry name" value="UDP-Glycosyltransferase/glycogen phosphorylase"/>
    <property type="match status" value="1"/>
</dbReference>
<feature type="domain" description="Glycosyltransferase subfamily 4-like N-terminal" evidence="9">
    <location>
        <begin position="62"/>
        <end position="237"/>
    </location>
</feature>
<evidence type="ECO:0000256" key="4">
    <source>
        <dbReference type="ARBA" id="ARBA00022723"/>
    </source>
</evidence>
<comment type="function">
    <text evidence="7">Catalyzes the transfer of a N-acetyl-glucosamine moiety to 1D-myo-inositol 3-phosphate to produce 1D-myo-inositol 2-acetamido-2-deoxy-glucopyranoside 3-phosphate in the mycothiol biosynthesis pathway.</text>
</comment>